<gene>
    <name evidence="1" type="ORF">QE399_003891</name>
</gene>
<name>A0ABU1IG46_9BURK</name>
<proteinExistence type="predicted"/>
<evidence type="ECO:0000313" key="1">
    <source>
        <dbReference type="EMBL" id="MDR6216202.1"/>
    </source>
</evidence>
<organism evidence="1 2">
    <name type="scientific">Paracidovorax wautersii</name>
    <dbReference type="NCBI Taxonomy" id="1177982"/>
    <lineage>
        <taxon>Bacteria</taxon>
        <taxon>Pseudomonadati</taxon>
        <taxon>Pseudomonadota</taxon>
        <taxon>Betaproteobacteria</taxon>
        <taxon>Burkholderiales</taxon>
        <taxon>Comamonadaceae</taxon>
        <taxon>Paracidovorax</taxon>
    </lineage>
</organism>
<comment type="caution">
    <text evidence="1">The sequence shown here is derived from an EMBL/GenBank/DDBJ whole genome shotgun (WGS) entry which is preliminary data.</text>
</comment>
<keyword evidence="2" id="KW-1185">Reference proteome</keyword>
<dbReference type="Proteomes" id="UP001267710">
    <property type="component" value="Unassembled WGS sequence"/>
</dbReference>
<dbReference type="EMBL" id="JAVIZX010000001">
    <property type="protein sequence ID" value="MDR6216202.1"/>
    <property type="molecule type" value="Genomic_DNA"/>
</dbReference>
<evidence type="ECO:0000313" key="2">
    <source>
        <dbReference type="Proteomes" id="UP001267710"/>
    </source>
</evidence>
<accession>A0ABU1IG46</accession>
<sequence>MSQEQVELVLNRFAAQLDELQIETAALGTAVRALMDVCEDKEAFKARFRQVMANSGARLMTVEQLQAHEARHEALLQRL</sequence>
<reference evidence="1 2" key="1">
    <citation type="submission" date="2023-08" db="EMBL/GenBank/DDBJ databases">
        <title>Functional and genomic diversity of the sorghum phyllosphere microbiome.</title>
        <authorList>
            <person name="Shade A."/>
        </authorList>
    </citation>
    <scope>NUCLEOTIDE SEQUENCE [LARGE SCALE GENOMIC DNA]</scope>
    <source>
        <strain evidence="1 2">SORGH_AS_0335</strain>
    </source>
</reference>
<dbReference type="RefSeq" id="WP_309831433.1">
    <property type="nucleotide sequence ID" value="NZ_JAVIZX010000001.1"/>
</dbReference>
<protein>
    <submittedName>
        <fullName evidence="1">Uncharacterized protein YPO0396</fullName>
    </submittedName>
</protein>